<organism evidence="4 5">
    <name type="scientific">Steinernema hermaphroditum</name>
    <dbReference type="NCBI Taxonomy" id="289476"/>
    <lineage>
        <taxon>Eukaryota</taxon>
        <taxon>Metazoa</taxon>
        <taxon>Ecdysozoa</taxon>
        <taxon>Nematoda</taxon>
        <taxon>Chromadorea</taxon>
        <taxon>Rhabditida</taxon>
        <taxon>Tylenchina</taxon>
        <taxon>Panagrolaimomorpha</taxon>
        <taxon>Strongyloidoidea</taxon>
        <taxon>Steinernematidae</taxon>
        <taxon>Steinernema</taxon>
    </lineage>
</organism>
<evidence type="ECO:0000256" key="1">
    <source>
        <dbReference type="ARBA" id="ARBA00023157"/>
    </source>
</evidence>
<feature type="domain" description="Saposin B-type" evidence="3">
    <location>
        <begin position="19"/>
        <end position="96"/>
    </location>
</feature>
<comment type="caution">
    <text evidence="4">The sequence shown here is derived from an EMBL/GenBank/DDBJ whole genome shotgun (WGS) entry which is preliminary data.</text>
</comment>
<evidence type="ECO:0000313" key="4">
    <source>
        <dbReference type="EMBL" id="KAK0405429.1"/>
    </source>
</evidence>
<dbReference type="PROSITE" id="PS50015">
    <property type="entry name" value="SAP_B"/>
    <property type="match status" value="1"/>
</dbReference>
<keyword evidence="5" id="KW-1185">Reference proteome</keyword>
<sequence>MKLLFALLLVLGFVTVAEGGIFCESCLELVRFLAKEFKKDGWIQTDSNKMCSLVTLKIPFFNGICHKILDGSLDEIEKLLKEGQDEGYICRFILFC</sequence>
<feature type="signal peptide" evidence="2">
    <location>
        <begin position="1"/>
        <end position="19"/>
    </location>
</feature>
<proteinExistence type="predicted"/>
<gene>
    <name evidence="4" type="ORF">QR680_017988</name>
</gene>
<protein>
    <recommendedName>
        <fullName evidence="3">Saposin B-type domain-containing protein</fullName>
    </recommendedName>
</protein>
<accession>A0AA39HIR6</accession>
<dbReference type="EMBL" id="JAUCMV010000004">
    <property type="protein sequence ID" value="KAK0405429.1"/>
    <property type="molecule type" value="Genomic_DNA"/>
</dbReference>
<dbReference type="InterPro" id="IPR011001">
    <property type="entry name" value="Saposin-like"/>
</dbReference>
<reference evidence="4" key="1">
    <citation type="submission" date="2023-06" db="EMBL/GenBank/DDBJ databases">
        <title>Genomic analysis of the entomopathogenic nematode Steinernema hermaphroditum.</title>
        <authorList>
            <person name="Schwarz E.M."/>
            <person name="Heppert J.K."/>
            <person name="Baniya A."/>
            <person name="Schwartz H.T."/>
            <person name="Tan C.-H."/>
            <person name="Antoshechkin I."/>
            <person name="Sternberg P.W."/>
            <person name="Goodrich-Blair H."/>
            <person name="Dillman A.R."/>
        </authorList>
    </citation>
    <scope>NUCLEOTIDE SEQUENCE</scope>
    <source>
        <strain evidence="4">PS9179</strain>
        <tissue evidence="4">Whole animal</tissue>
    </source>
</reference>
<dbReference type="AlphaFoldDB" id="A0AA39HIR6"/>
<dbReference type="InterPro" id="IPR008139">
    <property type="entry name" value="SaposinB_dom"/>
</dbReference>
<evidence type="ECO:0000256" key="2">
    <source>
        <dbReference type="SAM" id="SignalP"/>
    </source>
</evidence>
<dbReference type="Proteomes" id="UP001175271">
    <property type="component" value="Unassembled WGS sequence"/>
</dbReference>
<dbReference type="SUPFAM" id="SSF47862">
    <property type="entry name" value="Saposin"/>
    <property type="match status" value="1"/>
</dbReference>
<feature type="chain" id="PRO_5041226812" description="Saposin B-type domain-containing protein" evidence="2">
    <location>
        <begin position="20"/>
        <end position="96"/>
    </location>
</feature>
<evidence type="ECO:0000313" key="5">
    <source>
        <dbReference type="Proteomes" id="UP001175271"/>
    </source>
</evidence>
<name>A0AA39HIR6_9BILA</name>
<dbReference type="SMART" id="SM00741">
    <property type="entry name" value="SapB"/>
    <property type="match status" value="1"/>
</dbReference>
<dbReference type="Gene3D" id="1.10.225.10">
    <property type="entry name" value="Saposin-like"/>
    <property type="match status" value="1"/>
</dbReference>
<evidence type="ECO:0000259" key="3">
    <source>
        <dbReference type="PROSITE" id="PS50015"/>
    </source>
</evidence>
<keyword evidence="1" id="KW-1015">Disulfide bond</keyword>
<keyword evidence="2" id="KW-0732">Signal</keyword>